<dbReference type="KEGG" id="camu:CA2015_0527"/>
<accession>A0A0H4P769</accession>
<feature type="transmembrane region" description="Helical" evidence="1">
    <location>
        <begin position="44"/>
        <end position="62"/>
    </location>
</feature>
<keyword evidence="1" id="KW-0472">Membrane</keyword>
<keyword evidence="1" id="KW-1133">Transmembrane helix</keyword>
<evidence type="ECO:0000313" key="2">
    <source>
        <dbReference type="EMBL" id="AKP49994.1"/>
    </source>
</evidence>
<proteinExistence type="predicted"/>
<sequence length="111" mass="12212">MSALLQKNGNNAAKIKVWIIINTKGWHPWLIYCAPVGLGDITRLYSRLLIGNGLVVILSALLQKNGNNAAKIKMCIIINTKGWHPWLIYCAPLGLGVFIGLGVHQVKNEKP</sequence>
<keyword evidence="3" id="KW-1185">Reference proteome</keyword>
<evidence type="ECO:0000256" key="1">
    <source>
        <dbReference type="SAM" id="Phobius"/>
    </source>
</evidence>
<organism evidence="2 3">
    <name type="scientific">Cyclobacterium amurskyense</name>
    <dbReference type="NCBI Taxonomy" id="320787"/>
    <lineage>
        <taxon>Bacteria</taxon>
        <taxon>Pseudomonadati</taxon>
        <taxon>Bacteroidota</taxon>
        <taxon>Cytophagia</taxon>
        <taxon>Cytophagales</taxon>
        <taxon>Cyclobacteriaceae</taxon>
        <taxon>Cyclobacterium</taxon>
    </lineage>
</organism>
<name>A0A0H4P769_9BACT</name>
<dbReference type="AlphaFoldDB" id="A0A0H4P769"/>
<feature type="transmembrane region" description="Helical" evidence="1">
    <location>
        <begin position="83"/>
        <end position="103"/>
    </location>
</feature>
<keyword evidence="1" id="KW-0812">Transmembrane</keyword>
<dbReference type="EMBL" id="CP012040">
    <property type="protein sequence ID" value="AKP49994.1"/>
    <property type="molecule type" value="Genomic_DNA"/>
</dbReference>
<reference evidence="2 3" key="1">
    <citation type="submission" date="2015-07" db="EMBL/GenBank/DDBJ databases">
        <authorList>
            <person name="Kim K.M."/>
        </authorList>
    </citation>
    <scope>NUCLEOTIDE SEQUENCE [LARGE SCALE GENOMIC DNA]</scope>
    <source>
        <strain evidence="2 3">KCTC 12363</strain>
    </source>
</reference>
<protein>
    <submittedName>
        <fullName evidence="2">Uncharacterized protein</fullName>
    </submittedName>
</protein>
<gene>
    <name evidence="2" type="ORF">CA2015_0527</name>
</gene>
<dbReference type="RefSeq" id="WP_048640481.1">
    <property type="nucleotide sequence ID" value="NZ_CP012040.1"/>
</dbReference>
<evidence type="ECO:0000313" key="3">
    <source>
        <dbReference type="Proteomes" id="UP000036520"/>
    </source>
</evidence>
<dbReference type="Proteomes" id="UP000036520">
    <property type="component" value="Chromosome"/>
</dbReference>